<reference evidence="2" key="1">
    <citation type="submission" date="2016-10" db="EMBL/GenBank/DDBJ databases">
        <authorList>
            <person name="Varghese N."/>
            <person name="Submissions S."/>
        </authorList>
    </citation>
    <scope>NUCLEOTIDE SEQUENCE [LARGE SCALE GENOMIC DNA]</scope>
    <source>
        <strain evidence="2">DSM 44526</strain>
    </source>
</reference>
<protein>
    <submittedName>
        <fullName evidence="1">Uncharacterized protein</fullName>
    </submittedName>
</protein>
<dbReference type="EMBL" id="FNCF01000001">
    <property type="protein sequence ID" value="SDF64366.1"/>
    <property type="molecule type" value="Genomic_DNA"/>
</dbReference>
<proteinExistence type="predicted"/>
<accession>A0A1G7MRT6</accession>
<organism evidence="1 2">
    <name type="scientific">Klenkia brasiliensis</name>
    <dbReference type="NCBI Taxonomy" id="333142"/>
    <lineage>
        <taxon>Bacteria</taxon>
        <taxon>Bacillati</taxon>
        <taxon>Actinomycetota</taxon>
        <taxon>Actinomycetes</taxon>
        <taxon>Geodermatophilales</taxon>
        <taxon>Geodermatophilaceae</taxon>
        <taxon>Klenkia</taxon>
    </lineage>
</organism>
<dbReference type="AlphaFoldDB" id="A0A1G7MRT6"/>
<evidence type="ECO:0000313" key="2">
    <source>
        <dbReference type="Proteomes" id="UP000198863"/>
    </source>
</evidence>
<gene>
    <name evidence="1" type="ORF">SAMN05660324_0757</name>
</gene>
<sequence>MAWAIDPASLPPGAKLQLKDLGFHEVADNDARSLEDLLLLRGAERDSRGRSIEPAHLRVQVLVNDGWTGKQFYKASQAYTDVNVKERAFRIGTTNRWRRYGERVRGVYRALEFAETT</sequence>
<evidence type="ECO:0000313" key="1">
    <source>
        <dbReference type="EMBL" id="SDF64366.1"/>
    </source>
</evidence>
<dbReference type="Proteomes" id="UP000198863">
    <property type="component" value="Unassembled WGS sequence"/>
</dbReference>
<name>A0A1G7MRT6_9ACTN</name>
<keyword evidence="2" id="KW-1185">Reference proteome</keyword>